<comment type="similarity">
    <text evidence="9">Belongs to the TatB family.</text>
</comment>
<organism evidence="11 12">
    <name type="scientific">Pseudomonas abyssi</name>
    <dbReference type="NCBI Taxonomy" id="170540"/>
    <lineage>
        <taxon>Bacteria</taxon>
        <taxon>Pseudomonadati</taxon>
        <taxon>Pseudomonadota</taxon>
        <taxon>Gammaproteobacteria</taxon>
        <taxon>Pseudomonadales</taxon>
        <taxon>Pseudomonadaceae</taxon>
        <taxon>Pseudomonas</taxon>
    </lineage>
</organism>
<dbReference type="AlphaFoldDB" id="A0A2A3MEJ7"/>
<keyword evidence="7 9" id="KW-0811">Translocation</keyword>
<evidence type="ECO:0000313" key="11">
    <source>
        <dbReference type="EMBL" id="PBK03192.1"/>
    </source>
</evidence>
<comment type="function">
    <text evidence="9">Part of the twin-arginine translocation (Tat) system that transports large folded proteins containing a characteristic twin-arginine motif in their signal peptide across membranes. Together with TatC, TatB is part of a receptor directly interacting with Tat signal peptides. TatB may form an oligomeric binding site that transiently accommodates folded Tat precursor proteins before their translocation.</text>
</comment>
<dbReference type="GO" id="GO:0033281">
    <property type="term" value="C:TAT protein transport complex"/>
    <property type="evidence" value="ECO:0007669"/>
    <property type="project" value="UniProtKB-UniRule"/>
</dbReference>
<evidence type="ECO:0000256" key="6">
    <source>
        <dbReference type="ARBA" id="ARBA00022989"/>
    </source>
</evidence>
<comment type="subcellular location">
    <subcellularLocation>
        <location evidence="9">Cell membrane</location>
        <topology evidence="9">Single-pass membrane protein</topology>
    </subcellularLocation>
    <subcellularLocation>
        <location evidence="1">Membrane</location>
        <topology evidence="1">Single-pass membrane protein</topology>
    </subcellularLocation>
</comment>
<proteinExistence type="inferred from homology"/>
<feature type="compositionally biased region" description="Low complexity" evidence="10">
    <location>
        <begin position="98"/>
        <end position="109"/>
    </location>
</feature>
<keyword evidence="6 9" id="KW-1133">Transmembrane helix</keyword>
<accession>A0A2A3MEJ7</accession>
<evidence type="ECO:0000256" key="10">
    <source>
        <dbReference type="SAM" id="MobiDB-lite"/>
    </source>
</evidence>
<comment type="caution">
    <text evidence="11">The sequence shown here is derived from an EMBL/GenBank/DDBJ whole genome shotgun (WGS) entry which is preliminary data.</text>
</comment>
<gene>
    <name evidence="9 11" type="primary">tatB</name>
    <name evidence="11" type="ORF">CNQ84_15660</name>
</gene>
<evidence type="ECO:0000256" key="2">
    <source>
        <dbReference type="ARBA" id="ARBA00022448"/>
    </source>
</evidence>
<dbReference type="InterPro" id="IPR018448">
    <property type="entry name" value="TatB"/>
</dbReference>
<dbReference type="PANTHER" id="PTHR33162">
    <property type="entry name" value="SEC-INDEPENDENT PROTEIN TRANSLOCASE PROTEIN TATA, CHLOROPLASTIC"/>
    <property type="match status" value="1"/>
</dbReference>
<dbReference type="Pfam" id="PF02416">
    <property type="entry name" value="TatA_B_E"/>
    <property type="match status" value="1"/>
</dbReference>
<name>A0A2A3MEJ7_9PSED</name>
<sequence length="126" mass="13891">MFDIGFMEMLVVAIIALLVLGPERLPGAIRTVSLTIGRIKRGFSDVRSQVERELGADEIRQQLNNERILAELEKQGLHKGSPSNQTNAVRQTGNQSVTQATQTGATAEQPRAESANEQQDTRHEQP</sequence>
<evidence type="ECO:0000256" key="5">
    <source>
        <dbReference type="ARBA" id="ARBA00022927"/>
    </source>
</evidence>
<keyword evidence="12" id="KW-1185">Reference proteome</keyword>
<keyword evidence="3 9" id="KW-1003">Cell membrane</keyword>
<dbReference type="NCBIfam" id="TIGR01410">
    <property type="entry name" value="tatB"/>
    <property type="match status" value="1"/>
</dbReference>
<dbReference type="PANTHER" id="PTHR33162:SF1">
    <property type="entry name" value="SEC-INDEPENDENT PROTEIN TRANSLOCASE PROTEIN TATA, CHLOROPLASTIC"/>
    <property type="match status" value="1"/>
</dbReference>
<evidence type="ECO:0000256" key="9">
    <source>
        <dbReference type="HAMAP-Rule" id="MF_00237"/>
    </source>
</evidence>
<dbReference type="EMBL" id="NTMR01000022">
    <property type="protein sequence ID" value="PBK03192.1"/>
    <property type="molecule type" value="Genomic_DNA"/>
</dbReference>
<dbReference type="Proteomes" id="UP000242313">
    <property type="component" value="Unassembled WGS sequence"/>
</dbReference>
<keyword evidence="5 9" id="KW-0653">Protein transport</keyword>
<dbReference type="RefSeq" id="WP_096005770.1">
    <property type="nucleotide sequence ID" value="NZ_JBLWUL010000019.1"/>
</dbReference>
<keyword evidence="8 9" id="KW-0472">Membrane</keyword>
<dbReference type="HAMAP" id="MF_00237">
    <property type="entry name" value="TatB"/>
    <property type="match status" value="1"/>
</dbReference>
<comment type="subunit">
    <text evidence="9">The Tat system comprises two distinct complexes: a TatABC complex, containing multiple copies of TatA, TatB and TatC subunits, and a separate TatA complex, containing only TatA subunits. Substrates initially bind to the TatABC complex, which probably triggers association of the separate TatA complex to form the active translocon.</text>
</comment>
<evidence type="ECO:0000256" key="3">
    <source>
        <dbReference type="ARBA" id="ARBA00022475"/>
    </source>
</evidence>
<feature type="compositionally biased region" description="Polar residues" evidence="10">
    <location>
        <begin position="81"/>
        <end position="97"/>
    </location>
</feature>
<evidence type="ECO:0000313" key="12">
    <source>
        <dbReference type="Proteomes" id="UP000242313"/>
    </source>
</evidence>
<evidence type="ECO:0000256" key="7">
    <source>
        <dbReference type="ARBA" id="ARBA00023010"/>
    </source>
</evidence>
<evidence type="ECO:0000256" key="8">
    <source>
        <dbReference type="ARBA" id="ARBA00023136"/>
    </source>
</evidence>
<reference evidence="11 12" key="1">
    <citation type="submission" date="2017-09" db="EMBL/GenBank/DDBJ databases">
        <title>Pseudomonas abyssi sp. nov. isolated from Abyssopelagic Water.</title>
        <authorList>
            <person name="Wei Y."/>
        </authorList>
    </citation>
    <scope>NUCLEOTIDE SEQUENCE [LARGE SCALE GENOMIC DNA]</scope>
    <source>
        <strain evidence="11 12">MT5</strain>
    </source>
</reference>
<protein>
    <recommendedName>
        <fullName evidence="9">Sec-independent protein translocase protein TatB</fullName>
    </recommendedName>
</protein>
<dbReference type="PRINTS" id="PR01506">
    <property type="entry name" value="TATBPROTEIN"/>
</dbReference>
<dbReference type="InterPro" id="IPR003369">
    <property type="entry name" value="TatA/B/E"/>
</dbReference>
<dbReference type="GO" id="GO:0008320">
    <property type="term" value="F:protein transmembrane transporter activity"/>
    <property type="evidence" value="ECO:0007669"/>
    <property type="project" value="UniProtKB-UniRule"/>
</dbReference>
<dbReference type="GO" id="GO:0043953">
    <property type="term" value="P:protein transport by the Tat complex"/>
    <property type="evidence" value="ECO:0007669"/>
    <property type="project" value="UniProtKB-UniRule"/>
</dbReference>
<evidence type="ECO:0000256" key="4">
    <source>
        <dbReference type="ARBA" id="ARBA00022692"/>
    </source>
</evidence>
<keyword evidence="4 9" id="KW-0812">Transmembrane</keyword>
<keyword evidence="2 9" id="KW-0813">Transport</keyword>
<evidence type="ECO:0000256" key="1">
    <source>
        <dbReference type="ARBA" id="ARBA00004167"/>
    </source>
</evidence>
<feature type="region of interest" description="Disordered" evidence="10">
    <location>
        <begin position="74"/>
        <end position="126"/>
    </location>
</feature>
<dbReference type="Gene3D" id="1.20.5.3310">
    <property type="match status" value="1"/>
</dbReference>